<sequence>MEKAKLLYFYDPLCGWCFGFSPVIKKLEKEFQKQINFEAISGGMVLGERVKPLSEMKDYLKEAMPRLEEMTGVKFGKPYLDILEEGSLMLNSELPCVAMTVYKSMTNNSSIEFASALQSTLYEKGINLNEIENYEELANRFDLPWEVFKSKMEEPAYKEKTYREFQIGQQMGIGGFPSVVLSIGNQGYLIARGYRAEDEMKAVIEEILAKESATSK</sequence>
<dbReference type="PANTHER" id="PTHR13887:SF54">
    <property type="entry name" value="DSBA FAMILY PROTEIN"/>
    <property type="match status" value="1"/>
</dbReference>
<reference evidence="3" key="1">
    <citation type="submission" date="2017-04" db="EMBL/GenBank/DDBJ databases">
        <authorList>
            <person name="Varghese N."/>
            <person name="Submissions S."/>
        </authorList>
    </citation>
    <scope>NUCLEOTIDE SEQUENCE [LARGE SCALE GENOMIC DNA]</scope>
    <source>
        <strain evidence="3">DSM 4125</strain>
    </source>
</reference>
<proteinExistence type="predicted"/>
<dbReference type="EMBL" id="FXAW01000009">
    <property type="protein sequence ID" value="SMG50237.1"/>
    <property type="molecule type" value="Genomic_DNA"/>
</dbReference>
<dbReference type="Gene3D" id="3.40.30.10">
    <property type="entry name" value="Glutaredoxin"/>
    <property type="match status" value="1"/>
</dbReference>
<name>A0A1X7L9K2_9BACT</name>
<accession>A0A1X7L9K2</accession>
<evidence type="ECO:0000313" key="3">
    <source>
        <dbReference type="Proteomes" id="UP000193804"/>
    </source>
</evidence>
<dbReference type="SUPFAM" id="SSF52833">
    <property type="entry name" value="Thioredoxin-like"/>
    <property type="match status" value="1"/>
</dbReference>
<protein>
    <recommendedName>
        <fullName evidence="1">DSBA-like thioredoxin domain-containing protein</fullName>
    </recommendedName>
</protein>
<dbReference type="OrthoDB" id="9813770at2"/>
<organism evidence="2 3">
    <name type="scientific">Marivirga sericea</name>
    <dbReference type="NCBI Taxonomy" id="1028"/>
    <lineage>
        <taxon>Bacteria</taxon>
        <taxon>Pseudomonadati</taxon>
        <taxon>Bacteroidota</taxon>
        <taxon>Cytophagia</taxon>
        <taxon>Cytophagales</taxon>
        <taxon>Marivirgaceae</taxon>
        <taxon>Marivirga</taxon>
    </lineage>
</organism>
<dbReference type="Gene3D" id="1.10.472.60">
    <property type="entry name" value="putative protein disulfide isomerase domain"/>
    <property type="match status" value="1"/>
</dbReference>
<gene>
    <name evidence="2" type="ORF">SAMN05661096_03638</name>
</gene>
<dbReference type="InterPro" id="IPR001853">
    <property type="entry name" value="DSBA-like_thioredoxin_dom"/>
</dbReference>
<dbReference type="Proteomes" id="UP000193804">
    <property type="component" value="Unassembled WGS sequence"/>
</dbReference>
<dbReference type="STRING" id="1028.SAMN05661096_03638"/>
<keyword evidence="3" id="KW-1185">Reference proteome</keyword>
<evidence type="ECO:0000259" key="1">
    <source>
        <dbReference type="Pfam" id="PF01323"/>
    </source>
</evidence>
<dbReference type="InterPro" id="IPR036249">
    <property type="entry name" value="Thioredoxin-like_sf"/>
</dbReference>
<dbReference type="PANTHER" id="PTHR13887">
    <property type="entry name" value="GLUTATHIONE S-TRANSFERASE KAPPA"/>
    <property type="match status" value="1"/>
</dbReference>
<evidence type="ECO:0000313" key="2">
    <source>
        <dbReference type="EMBL" id="SMG50237.1"/>
    </source>
</evidence>
<feature type="domain" description="DSBA-like thioredoxin" evidence="1">
    <location>
        <begin position="8"/>
        <end position="186"/>
    </location>
</feature>
<dbReference type="CDD" id="cd03025">
    <property type="entry name" value="DsbA_FrnE_like"/>
    <property type="match status" value="1"/>
</dbReference>
<dbReference type="Pfam" id="PF01323">
    <property type="entry name" value="DSBA"/>
    <property type="match status" value="1"/>
</dbReference>
<dbReference type="AlphaFoldDB" id="A0A1X7L9K2"/>
<dbReference type="RefSeq" id="WP_085518769.1">
    <property type="nucleotide sequence ID" value="NZ_FXAW01000009.1"/>
</dbReference>